<sequence>MQRFSIIFNSGIKVNKIRMNFPNIKFECKLSKTQVYSLKNDEKTIQRTCRNLQLSKIISILIPETMTIESMNSAYYRIDEFKIADIFSKNFIDGYVLNGDLCCTSTNDNYENCQFILSERKLTLRLDRELYYSLTAVHLTKFVRKNQDDKLFVTFDVDLSYNHITKIKTELMSEKVEKISINFSWKPEGNDICPSSIAKFLTDMGYSVKECENKYLNNILYSIKVPKIPTNPLNDETYDEWSELLEHTSMIMLGCENNEQTGLNDSNLIKVRRGSVLHYKGFISYSKLKDLIMEIRHMMSENSSFPYIAVSSVPFSNLQKHFKTKLMFITPDMIYASE</sequence>
<dbReference type="GO" id="GO:0030681">
    <property type="term" value="C:multimeric ribonuclease P complex"/>
    <property type="evidence" value="ECO:0007669"/>
    <property type="project" value="TreeGrafter"/>
</dbReference>
<dbReference type="PANTHER" id="PTHR15396">
    <property type="entry name" value="RIBONUCLEASE P PROTEIN SUBUNIT P40"/>
    <property type="match status" value="1"/>
</dbReference>
<accession>A0A9N9RUD5</accession>
<dbReference type="PANTHER" id="PTHR15396:SF1">
    <property type="entry name" value="RIBONUCLEASE P PROTEIN SUBUNIT P40"/>
    <property type="match status" value="1"/>
</dbReference>
<proteinExistence type="predicted"/>
<dbReference type="AlphaFoldDB" id="A0A9N9RUD5"/>
<dbReference type="GO" id="GO:0001682">
    <property type="term" value="P:tRNA 5'-leader removal"/>
    <property type="evidence" value="ECO:0007669"/>
    <property type="project" value="InterPro"/>
</dbReference>
<gene>
    <name evidence="1" type="ORF">CHIRRI_LOCUS6553</name>
</gene>
<dbReference type="Pfam" id="PF08584">
    <property type="entry name" value="Ribonuc_P_40"/>
    <property type="match status" value="1"/>
</dbReference>
<reference evidence="1" key="2">
    <citation type="submission" date="2022-10" db="EMBL/GenBank/DDBJ databases">
        <authorList>
            <consortium name="ENA_rothamsted_submissions"/>
            <consortium name="culmorum"/>
            <person name="King R."/>
        </authorList>
    </citation>
    <scope>NUCLEOTIDE SEQUENCE</scope>
</reference>
<dbReference type="EMBL" id="OU895878">
    <property type="protein sequence ID" value="CAG9803655.1"/>
    <property type="molecule type" value="Genomic_DNA"/>
</dbReference>
<dbReference type="GO" id="GO:0004526">
    <property type="term" value="F:ribonuclease P activity"/>
    <property type="evidence" value="ECO:0007669"/>
    <property type="project" value="TreeGrafter"/>
</dbReference>
<organism evidence="1 2">
    <name type="scientific">Chironomus riparius</name>
    <dbReference type="NCBI Taxonomy" id="315576"/>
    <lineage>
        <taxon>Eukaryota</taxon>
        <taxon>Metazoa</taxon>
        <taxon>Ecdysozoa</taxon>
        <taxon>Arthropoda</taxon>
        <taxon>Hexapoda</taxon>
        <taxon>Insecta</taxon>
        <taxon>Pterygota</taxon>
        <taxon>Neoptera</taxon>
        <taxon>Endopterygota</taxon>
        <taxon>Diptera</taxon>
        <taxon>Nematocera</taxon>
        <taxon>Chironomoidea</taxon>
        <taxon>Chironomidae</taxon>
        <taxon>Chironominae</taxon>
        <taxon>Chironomus</taxon>
    </lineage>
</organism>
<dbReference type="GO" id="GO:0000447">
    <property type="term" value="P:endonucleolytic cleavage in ITS1 to separate SSU-rRNA from 5.8S rRNA and LSU-rRNA from tricistronic rRNA transcript (SSU-rRNA, 5.8S rRNA, LSU-rRNA)"/>
    <property type="evidence" value="ECO:0007669"/>
    <property type="project" value="TreeGrafter"/>
</dbReference>
<name>A0A9N9RUD5_9DIPT</name>
<dbReference type="InterPro" id="IPR013893">
    <property type="entry name" value="RNase_P_Rpp40"/>
</dbReference>
<keyword evidence="2" id="KW-1185">Reference proteome</keyword>
<protein>
    <submittedName>
        <fullName evidence="1">Uncharacterized protein</fullName>
    </submittedName>
</protein>
<dbReference type="GO" id="GO:0000171">
    <property type="term" value="F:ribonuclease MRP activity"/>
    <property type="evidence" value="ECO:0007669"/>
    <property type="project" value="TreeGrafter"/>
</dbReference>
<dbReference type="GO" id="GO:0000172">
    <property type="term" value="C:ribonuclease MRP complex"/>
    <property type="evidence" value="ECO:0007669"/>
    <property type="project" value="TreeGrafter"/>
</dbReference>
<dbReference type="Proteomes" id="UP001153620">
    <property type="component" value="Chromosome 2"/>
</dbReference>
<evidence type="ECO:0000313" key="1">
    <source>
        <dbReference type="EMBL" id="CAG9803655.1"/>
    </source>
</evidence>
<reference evidence="1" key="1">
    <citation type="submission" date="2022-01" db="EMBL/GenBank/DDBJ databases">
        <authorList>
            <person name="King R."/>
        </authorList>
    </citation>
    <scope>NUCLEOTIDE SEQUENCE</scope>
</reference>
<evidence type="ECO:0000313" key="2">
    <source>
        <dbReference type="Proteomes" id="UP001153620"/>
    </source>
</evidence>
<dbReference type="OrthoDB" id="446759at2759"/>